<organism evidence="1 2">
    <name type="scientific">Scleropages formosus</name>
    <name type="common">Asian bonytongue</name>
    <name type="synonym">Osteoglossum formosum</name>
    <dbReference type="NCBI Taxonomy" id="113540"/>
    <lineage>
        <taxon>Eukaryota</taxon>
        <taxon>Metazoa</taxon>
        <taxon>Chordata</taxon>
        <taxon>Craniata</taxon>
        <taxon>Vertebrata</taxon>
        <taxon>Euteleostomi</taxon>
        <taxon>Actinopterygii</taxon>
        <taxon>Neopterygii</taxon>
        <taxon>Teleostei</taxon>
        <taxon>Osteoglossocephala</taxon>
        <taxon>Osteoglossomorpha</taxon>
        <taxon>Osteoglossiformes</taxon>
        <taxon>Osteoglossidae</taxon>
        <taxon>Scleropages</taxon>
    </lineage>
</organism>
<sequence length="101" mass="10650">SRIAFKTKNLDKILLLRGAWRRSGFGLCLLSGGSGVRVLFGVPCDELVSHPGCAPSPSSLAPCVARLRSSSPRPCLGQVSGPLNLRLGVNCSSLLQLCLVF</sequence>
<reference evidence="1" key="2">
    <citation type="submission" date="2025-08" db="UniProtKB">
        <authorList>
            <consortium name="Ensembl"/>
        </authorList>
    </citation>
    <scope>IDENTIFICATION</scope>
</reference>
<name>A0A8C9VK27_SCLFO</name>
<dbReference type="Ensembl" id="ENSSFOT00015079191.1">
    <property type="protein sequence ID" value="ENSSFOP00015060641.1"/>
    <property type="gene ID" value="ENSSFOG00015026171.1"/>
</dbReference>
<dbReference type="Proteomes" id="UP000694397">
    <property type="component" value="Chromosome 25"/>
</dbReference>
<reference evidence="1" key="3">
    <citation type="submission" date="2025-09" db="UniProtKB">
        <authorList>
            <consortium name="Ensembl"/>
        </authorList>
    </citation>
    <scope>IDENTIFICATION</scope>
</reference>
<evidence type="ECO:0000313" key="1">
    <source>
        <dbReference type="Ensembl" id="ENSSFOP00015060641.1"/>
    </source>
</evidence>
<proteinExistence type="predicted"/>
<accession>A0A8C9VK27</accession>
<evidence type="ECO:0000313" key="2">
    <source>
        <dbReference type="Proteomes" id="UP000694397"/>
    </source>
</evidence>
<dbReference type="AlphaFoldDB" id="A0A8C9VK27"/>
<protein>
    <submittedName>
        <fullName evidence="1">Uncharacterized protein</fullName>
    </submittedName>
</protein>
<reference evidence="1 2" key="1">
    <citation type="submission" date="2019-04" db="EMBL/GenBank/DDBJ databases">
        <authorList>
            <consortium name="Wellcome Sanger Institute Data Sharing"/>
        </authorList>
    </citation>
    <scope>NUCLEOTIDE SEQUENCE [LARGE SCALE GENOMIC DNA]</scope>
</reference>
<keyword evidence="2" id="KW-1185">Reference proteome</keyword>